<sequence length="238" mass="26018">MAHILVTLALSLFIAVVAGLNAANKLPENCGKATGTAQDPWIVSISYQENPTRWKHWTEGTAISKRYVLTKGDVPSQKLSVKLKPHGYTRIHLSATRKDFTISPGGEIALLRLDKDYSFDDYFQPICLPVSQSLRTSWPKQLTSYIKVGDRIEKPSMSEGVSSKCSSSPGTDELCMVPKEGTTCADTTGTQLYAPASLNGDQRMVLYGLAVTPGCKTGAHVFKKVASHVDWIVDNIKE</sequence>
<dbReference type="Gene3D" id="2.40.10.10">
    <property type="entry name" value="Trypsin-like serine proteases"/>
    <property type="match status" value="1"/>
</dbReference>
<name>A0A1Q3FPK9_CULTA</name>
<evidence type="ECO:0000313" key="4">
    <source>
        <dbReference type="EMBL" id="JAV29406.1"/>
    </source>
</evidence>
<dbReference type="Pfam" id="PF00089">
    <property type="entry name" value="Trypsin"/>
    <property type="match status" value="1"/>
</dbReference>
<dbReference type="InterPro" id="IPR009003">
    <property type="entry name" value="Peptidase_S1_PA"/>
</dbReference>
<dbReference type="InterPro" id="IPR001254">
    <property type="entry name" value="Trypsin_dom"/>
</dbReference>
<dbReference type="AlphaFoldDB" id="A0A1Q3FPK9"/>
<protein>
    <submittedName>
        <fullName evidence="4">Putative trypsin-like serine protease</fullName>
    </submittedName>
</protein>
<feature type="domain" description="Peptidase S1" evidence="3">
    <location>
        <begin position="16"/>
        <end position="237"/>
    </location>
</feature>
<dbReference type="SUPFAM" id="SSF50494">
    <property type="entry name" value="Trypsin-like serine proteases"/>
    <property type="match status" value="1"/>
</dbReference>
<evidence type="ECO:0000256" key="2">
    <source>
        <dbReference type="SAM" id="SignalP"/>
    </source>
</evidence>
<evidence type="ECO:0000256" key="1">
    <source>
        <dbReference type="ARBA" id="ARBA00024195"/>
    </source>
</evidence>
<keyword evidence="4" id="KW-0645">Protease</keyword>
<dbReference type="PANTHER" id="PTHR24260">
    <property type="match status" value="1"/>
</dbReference>
<dbReference type="EMBL" id="GFDL01005639">
    <property type="protein sequence ID" value="JAV29406.1"/>
    <property type="molecule type" value="Transcribed_RNA"/>
</dbReference>
<keyword evidence="2" id="KW-0732">Signal</keyword>
<feature type="chain" id="PRO_5011981297" evidence="2">
    <location>
        <begin position="20"/>
        <end position="238"/>
    </location>
</feature>
<dbReference type="GO" id="GO:0006508">
    <property type="term" value="P:proteolysis"/>
    <property type="evidence" value="ECO:0007669"/>
    <property type="project" value="UniProtKB-KW"/>
</dbReference>
<reference evidence="4" key="1">
    <citation type="submission" date="2017-01" db="EMBL/GenBank/DDBJ databases">
        <title>A deep insight into the sialotranscriptome of adult male and female Cluex tarsalis mosquitoes.</title>
        <authorList>
            <person name="Ribeiro J.M."/>
            <person name="Moreira F."/>
            <person name="Bernard K.A."/>
            <person name="Calvo E."/>
        </authorList>
    </citation>
    <scope>NUCLEOTIDE SEQUENCE</scope>
    <source>
        <strain evidence="4">Kern County</strain>
        <tissue evidence="4">Salivary glands</tissue>
    </source>
</reference>
<dbReference type="PROSITE" id="PS50240">
    <property type="entry name" value="TRYPSIN_DOM"/>
    <property type="match status" value="1"/>
</dbReference>
<accession>A0A1Q3FPK9</accession>
<keyword evidence="4" id="KW-0378">Hydrolase</keyword>
<dbReference type="InterPro" id="IPR043504">
    <property type="entry name" value="Peptidase_S1_PA_chymotrypsin"/>
</dbReference>
<proteinExistence type="inferred from homology"/>
<dbReference type="InterPro" id="IPR051333">
    <property type="entry name" value="CLIP_Serine_Protease"/>
</dbReference>
<feature type="signal peptide" evidence="2">
    <location>
        <begin position="1"/>
        <end position="19"/>
    </location>
</feature>
<dbReference type="GO" id="GO:0004252">
    <property type="term" value="F:serine-type endopeptidase activity"/>
    <property type="evidence" value="ECO:0007669"/>
    <property type="project" value="InterPro"/>
</dbReference>
<evidence type="ECO:0000259" key="3">
    <source>
        <dbReference type="PROSITE" id="PS50240"/>
    </source>
</evidence>
<comment type="similarity">
    <text evidence="1">Belongs to the peptidase S1 family. CLIP subfamily.</text>
</comment>
<dbReference type="PANTHER" id="PTHR24260:SF136">
    <property type="entry name" value="GH08193P-RELATED"/>
    <property type="match status" value="1"/>
</dbReference>
<organism evidence="4">
    <name type="scientific">Culex tarsalis</name>
    <name type="common">Encephalitis mosquito</name>
    <dbReference type="NCBI Taxonomy" id="7177"/>
    <lineage>
        <taxon>Eukaryota</taxon>
        <taxon>Metazoa</taxon>
        <taxon>Ecdysozoa</taxon>
        <taxon>Arthropoda</taxon>
        <taxon>Hexapoda</taxon>
        <taxon>Insecta</taxon>
        <taxon>Pterygota</taxon>
        <taxon>Neoptera</taxon>
        <taxon>Endopterygota</taxon>
        <taxon>Diptera</taxon>
        <taxon>Nematocera</taxon>
        <taxon>Culicoidea</taxon>
        <taxon>Culicidae</taxon>
        <taxon>Culicinae</taxon>
        <taxon>Culicini</taxon>
        <taxon>Culex</taxon>
        <taxon>Culex</taxon>
    </lineage>
</organism>